<dbReference type="EMBL" id="CP136862">
    <property type="protein sequence ID" value="WOJ89658.1"/>
    <property type="molecule type" value="Genomic_DNA"/>
</dbReference>
<name>A0ABZ0HSM5_9HYPH</name>
<evidence type="ECO:0000313" key="3">
    <source>
        <dbReference type="EMBL" id="WOJ89658.1"/>
    </source>
</evidence>
<evidence type="ECO:0000256" key="1">
    <source>
        <dbReference type="SAM" id="Phobius"/>
    </source>
</evidence>
<dbReference type="Pfam" id="PF06181">
    <property type="entry name" value="Urate_ox_N"/>
    <property type="match status" value="1"/>
</dbReference>
<gene>
    <name evidence="3" type="ORF">RZS28_18050</name>
</gene>
<keyword evidence="1" id="KW-0812">Transmembrane</keyword>
<evidence type="ECO:0000259" key="2">
    <source>
        <dbReference type="Pfam" id="PF06181"/>
    </source>
</evidence>
<sequence>MAEIIEKLIKIIEKPYQALGLGAALAFVILVLYHHSDLDRGYFGPFFTVLHVISGVTWIGLLYYFNLVQIPTVPKIPAELKPAIGKYIAPEALFWFRWSAAATVATGLIVFASGTAVTNLTILTGALLGLIMAYNVWFIIWPNQKVALGLVPADDEAKAKAARLAMLTSRTNFVLSIPMLYCMVTARLVG</sequence>
<accession>A0ABZ0HSM5</accession>
<dbReference type="Proteomes" id="UP001626536">
    <property type="component" value="Chromosome"/>
</dbReference>
<feature type="transmembrane region" description="Helical" evidence="1">
    <location>
        <begin position="16"/>
        <end position="36"/>
    </location>
</feature>
<evidence type="ECO:0000313" key="4">
    <source>
        <dbReference type="Proteomes" id="UP001626536"/>
    </source>
</evidence>
<proteinExistence type="predicted"/>
<dbReference type="InterPro" id="IPR010389">
    <property type="entry name" value="Urate_ox_N"/>
</dbReference>
<feature type="transmembrane region" description="Helical" evidence="1">
    <location>
        <begin position="120"/>
        <end position="140"/>
    </location>
</feature>
<reference evidence="3 4" key="1">
    <citation type="submission" date="2023-10" db="EMBL/GenBank/DDBJ databases">
        <title>Novel methanotroph of the genus Methylocapsa from a subarctic wetland.</title>
        <authorList>
            <person name="Belova S.E."/>
            <person name="Oshkin I.Y."/>
            <person name="Miroshnikov K."/>
            <person name="Dedysh S.N."/>
        </authorList>
    </citation>
    <scope>NUCLEOTIDE SEQUENCE [LARGE SCALE GENOMIC DNA]</scope>
    <source>
        <strain evidence="3 4">RX1</strain>
    </source>
</reference>
<protein>
    <submittedName>
        <fullName evidence="3">Urate hydroxylase PuuD</fullName>
    </submittedName>
</protein>
<keyword evidence="1" id="KW-1133">Transmembrane helix</keyword>
<keyword evidence="1" id="KW-0472">Membrane</keyword>
<dbReference type="RefSeq" id="WP_407339103.1">
    <property type="nucleotide sequence ID" value="NZ_CP136862.1"/>
</dbReference>
<feature type="domain" description="Urate oxidase N-terminal" evidence="2">
    <location>
        <begin position="122"/>
        <end position="185"/>
    </location>
</feature>
<keyword evidence="4" id="KW-1185">Reference proteome</keyword>
<feature type="transmembrane region" description="Helical" evidence="1">
    <location>
        <begin position="42"/>
        <end position="65"/>
    </location>
</feature>
<feature type="transmembrane region" description="Helical" evidence="1">
    <location>
        <begin position="94"/>
        <end position="114"/>
    </location>
</feature>
<organism evidence="3 4">
    <name type="scientific">Methylocapsa polymorpha</name>
    <dbReference type="NCBI Taxonomy" id="3080828"/>
    <lineage>
        <taxon>Bacteria</taxon>
        <taxon>Pseudomonadati</taxon>
        <taxon>Pseudomonadota</taxon>
        <taxon>Alphaproteobacteria</taxon>
        <taxon>Hyphomicrobiales</taxon>
        <taxon>Beijerinckiaceae</taxon>
        <taxon>Methylocapsa</taxon>
    </lineage>
</organism>